<dbReference type="PROSITE" id="PS01186">
    <property type="entry name" value="EGF_2"/>
    <property type="match status" value="1"/>
</dbReference>
<gene>
    <name evidence="12" type="ORF">IZO911_LOCUS25200</name>
</gene>
<evidence type="ECO:0000256" key="8">
    <source>
        <dbReference type="PROSITE-ProRule" id="PRU00124"/>
    </source>
</evidence>
<dbReference type="InterPro" id="IPR000742">
    <property type="entry name" value="EGF"/>
</dbReference>
<proteinExistence type="predicted"/>
<dbReference type="InterPro" id="IPR017452">
    <property type="entry name" value="GPCR_Rhodpsn_7TM"/>
</dbReference>
<evidence type="ECO:0000256" key="3">
    <source>
        <dbReference type="ARBA" id="ARBA00022737"/>
    </source>
</evidence>
<keyword evidence="3" id="KW-0677">Repeat</keyword>
<feature type="domain" description="EGF-like" evidence="10">
    <location>
        <begin position="1100"/>
        <end position="1141"/>
    </location>
</feature>
<dbReference type="SUPFAM" id="SSF57424">
    <property type="entry name" value="LDL receptor-like module"/>
    <property type="match status" value="2"/>
</dbReference>
<dbReference type="InterPro" id="IPR002172">
    <property type="entry name" value="LDrepeatLR_classA_rpt"/>
</dbReference>
<feature type="disulfide bond" evidence="8">
    <location>
        <begin position="650"/>
        <end position="662"/>
    </location>
</feature>
<feature type="disulfide bond" evidence="7">
    <location>
        <begin position="1131"/>
        <end position="1140"/>
    </location>
</feature>
<sequence length="2041" mass="237887">MTLIYSLFYLGYFITFSNAHVLLYHTENSLSVQYYDCIYYTRLKIQDNIQDIKYCRQFNESQILQRDFNQSCHNNGQLWTFEKLSSFNISPSDVLQWSSSLEQTDRYSQYLSNKLFDMANAYLCNCTNPSSFGKFCEYKFYGASTFFNDAIKKQFQPLEHFPMSSGKIHVVSQLHNNRPCYITLICDSGLMCLDWRHICDGKQQCMDGIDEDYCERLEFNECEDDEYRCANGMCIPDEYWLDGDFDCMDWTDEKGILANPGASCFSTPSLICDERVCQYHQWSCGDGQCVNFDTDRFEGIRKSQYEFCQNMRDVNYMCEAVKRDSKSWWTITNGYCLPYSLSYRIFNLDLLIIADQCIFAVKCALSDGLDQDCHCENSTECRLLINNTCSNSSQNYPASGALLTPYVYMVYERDHDWKTKKPDMIRFDGRTKCIGYQMITKSSPQLSFGPKFRYYDYRKLENTICNFKAFRGTPNYTGLHYDKNCWNDSKTSNNHSYQVSFFCESRCISKYRIRDGIWDCDKYEEDQSIQNTCSQIQHHRLQCSSSEQTCLLVGTLGDWFTDCFDGRDEIDDNDESDTIPLINIACKQKTDPECNYLRKYIQSSSMNNTKKIISVDQSTRIISFRLYCNSFFDTKSAIDELPDLCQSWICSIDQYQCLSGQCIPQEWICDGEWDCSDGSDEERLLIINNFKEHNLNLKNLTQFKQQCYERYRQSLIPFANICNLSFEYPCFRVGINDIFNISFHRPCINLTQIGDGIIDCLTALDERNHFQCLQNGMLGYHVQYNHSLCIPYARTCSQRYPWTIGSNLAYDSVCFYRRLMYKNGTNSSCNTGKDVLCLNDTCIKNARCNGIIECDHGEDEYRCVPENQSPVKYQSFKTIKFLPINLSIYPFLNKNSSLVLIENKTDIRLNIIFENDRTRIFGQENSNINQTIYENIRDNVENSGITFEKDYLPFICNRGLAVKYLTGHTICFCPPNFYGLQCEYYSDRLTILTSLQQIILRNQVKVLAIFSYENEIIDLYEFYIHSNSFKQQIYFNYPRFEKYLHFKQIYRNGTQLYNIRFEIYRLNSNETIDIIGVWKYSIEFDFLPSFRLAKILRLSSSSSCSSNHSCTKNGICQQIINRNDSSYFCLCQNGFYGLYCEYYDHQCRDYCSLNAICKPKYRGILTGNQSEPYCLCPLSTFGPRCYFKNKYCQFNPCLNQGTCFITSNLANINEYICICTNFYEGKHCEFSKGMVNIRINSSFSTNDILATTVFYNDYDQETLRFLIRYQQVYSSLHSQLKPIYIGKIDQYAPIMAIMKIYRLNYESEYYLLYYHPNKKTINITVDLTLENYCPLWYLMESNEEKNSTISVFFYHRLCQLNRNKRNYTCFRDWNYFCICELNHSRAECFGYNHSIDQCSHCVSSGFCLKEKVDFLCLCRRCSYGHMCQYSTEWMSFTLDSLIIKDLDNNRRISITIYIIIVCLIFLFGLLNNYNSFLTFIRPKSRKSGVVNYLLIISIIDQCSLLLLLLKIIHTILGYHGILFFYTNTNLYSCKILSYLLSVLTRITYWLTSLITIERLCLVLIPTSSLSKNQHRIIIMITFVIVCLFSMHIHEMMSYTIITDYSNLSRNATLCVTNYTQSLILTYHRINVFIHYLIPFLIQIIAITILIIQVACNRVRISNQTFFNLLIKEIKTQKEQYITPMLWIGGLVSAAVVVLIVTAYVFSSQYLHRYPIELVKGDSSFACDVAINNAKFSTTTQIIPNTRSSKDIQVVFDMLNSQSFTLNIDFVQTAITCNDSLMVQRSVGYTFKNLTRLSCQTTHNDSILWLAVLLPSHSVNVQLILPGVKTIGAIRLGLNGSSAVSADRRYALMELNFASTFISSSLDQVLASSTLFSLQLTQIINRTAPLDNGGSDIYSAIWSSSFIVDTDELFSEETRYTLFKRTFTNITINIVESIFYVSNVQEPIARQTEIIFHNFLFTIVVLELFGLLFLVIKLLLLPIFNSIYKRVNYIWNRNRVDVIKRNLTKVVVYKSTPPTTIRKLSRRWSSVISTGTIFRKQQ</sequence>
<dbReference type="PANTHER" id="PTHR24270">
    <property type="entry name" value="LOW-DENSITY LIPOPROTEIN RECEPTOR-RELATED"/>
    <property type="match status" value="1"/>
</dbReference>
<dbReference type="GO" id="GO:0016192">
    <property type="term" value="P:vesicle-mediated transport"/>
    <property type="evidence" value="ECO:0007669"/>
    <property type="project" value="UniProtKB-ARBA"/>
</dbReference>
<dbReference type="PROSITE" id="PS50026">
    <property type="entry name" value="EGF_3"/>
    <property type="match status" value="2"/>
</dbReference>
<feature type="transmembrane region" description="Helical" evidence="9">
    <location>
        <begin position="1454"/>
        <end position="1473"/>
    </location>
</feature>
<dbReference type="SUPFAM" id="SSF81321">
    <property type="entry name" value="Family A G protein-coupled receptor-like"/>
    <property type="match status" value="1"/>
</dbReference>
<feature type="domain" description="G-protein coupled receptors family 1 profile" evidence="11">
    <location>
        <begin position="1471"/>
        <end position="1653"/>
    </location>
</feature>
<feature type="domain" description="EGF-like" evidence="10">
    <location>
        <begin position="1188"/>
        <end position="1229"/>
    </location>
</feature>
<feature type="transmembrane region" description="Helical" evidence="9">
    <location>
        <begin position="1493"/>
        <end position="1526"/>
    </location>
</feature>
<evidence type="ECO:0000259" key="11">
    <source>
        <dbReference type="PROSITE" id="PS50262"/>
    </source>
</evidence>
<dbReference type="EMBL" id="CAJNOE010000312">
    <property type="protein sequence ID" value="CAF1140554.1"/>
    <property type="molecule type" value="Genomic_DNA"/>
</dbReference>
<feature type="disulfide bond" evidence="8">
    <location>
        <begin position="222"/>
        <end position="234"/>
    </location>
</feature>
<feature type="transmembrane region" description="Helical" evidence="9">
    <location>
        <begin position="1958"/>
        <end position="1979"/>
    </location>
</feature>
<feature type="disulfide bond" evidence="8">
    <location>
        <begin position="229"/>
        <end position="247"/>
    </location>
</feature>
<dbReference type="InterPro" id="IPR036055">
    <property type="entry name" value="LDL_receptor-like_sf"/>
</dbReference>
<keyword evidence="7" id="KW-0245">EGF-like domain</keyword>
<dbReference type="GO" id="GO:0005886">
    <property type="term" value="C:plasma membrane"/>
    <property type="evidence" value="ECO:0007669"/>
    <property type="project" value="TreeGrafter"/>
</dbReference>
<feature type="disulfide bond" evidence="7">
    <location>
        <begin position="1219"/>
        <end position="1228"/>
    </location>
</feature>
<dbReference type="PRINTS" id="PR00261">
    <property type="entry name" value="LDLRECEPTOR"/>
</dbReference>
<feature type="disulfide bond" evidence="8">
    <location>
        <begin position="199"/>
        <end position="214"/>
    </location>
</feature>
<evidence type="ECO:0000256" key="6">
    <source>
        <dbReference type="ARBA" id="ARBA00023157"/>
    </source>
</evidence>
<evidence type="ECO:0000256" key="5">
    <source>
        <dbReference type="ARBA" id="ARBA00023136"/>
    </source>
</evidence>
<dbReference type="SUPFAM" id="SSF57196">
    <property type="entry name" value="EGF/Laminin"/>
    <property type="match status" value="2"/>
</dbReference>
<reference evidence="12" key="1">
    <citation type="submission" date="2021-02" db="EMBL/GenBank/DDBJ databases">
        <authorList>
            <person name="Nowell W R."/>
        </authorList>
    </citation>
    <scope>NUCLEOTIDE SEQUENCE</scope>
</reference>
<dbReference type="Pfam" id="PF00057">
    <property type="entry name" value="Ldl_recept_a"/>
    <property type="match status" value="2"/>
</dbReference>
<dbReference type="PROSITE" id="PS50262">
    <property type="entry name" value="G_PROTEIN_RECEP_F1_2"/>
    <property type="match status" value="1"/>
</dbReference>
<name>A0A814S0Q5_9BILA</name>
<feature type="disulfide bond" evidence="8">
    <location>
        <begin position="180"/>
        <end position="192"/>
    </location>
</feature>
<protein>
    <submittedName>
        <fullName evidence="12">Uncharacterized protein</fullName>
    </submittedName>
</protein>
<evidence type="ECO:0000313" key="13">
    <source>
        <dbReference type="Proteomes" id="UP000663860"/>
    </source>
</evidence>
<organism evidence="12 13">
    <name type="scientific">Adineta steineri</name>
    <dbReference type="NCBI Taxonomy" id="433720"/>
    <lineage>
        <taxon>Eukaryota</taxon>
        <taxon>Metazoa</taxon>
        <taxon>Spiralia</taxon>
        <taxon>Gnathifera</taxon>
        <taxon>Rotifera</taxon>
        <taxon>Eurotatoria</taxon>
        <taxon>Bdelloidea</taxon>
        <taxon>Adinetida</taxon>
        <taxon>Adinetidae</taxon>
        <taxon>Adineta</taxon>
    </lineage>
</organism>
<dbReference type="Gene3D" id="4.10.400.10">
    <property type="entry name" value="Low-density Lipoprotein Receptor"/>
    <property type="match status" value="2"/>
</dbReference>
<feature type="disulfide bond" evidence="8">
    <location>
        <begin position="657"/>
        <end position="675"/>
    </location>
</feature>
<dbReference type="PROSITE" id="PS50068">
    <property type="entry name" value="LDLRA_2"/>
    <property type="match status" value="3"/>
</dbReference>
<dbReference type="Proteomes" id="UP000663860">
    <property type="component" value="Unassembled WGS sequence"/>
</dbReference>
<evidence type="ECO:0000259" key="10">
    <source>
        <dbReference type="PROSITE" id="PS50026"/>
    </source>
</evidence>
<evidence type="ECO:0000256" key="4">
    <source>
        <dbReference type="ARBA" id="ARBA00022989"/>
    </source>
</evidence>
<dbReference type="PROSITE" id="PS00022">
    <property type="entry name" value="EGF_1"/>
    <property type="match status" value="3"/>
</dbReference>
<comment type="caution">
    <text evidence="12">The sequence shown here is derived from an EMBL/GenBank/DDBJ whole genome shotgun (WGS) entry which is preliminary data.</text>
</comment>
<dbReference type="SMART" id="SM00192">
    <property type="entry name" value="LDLa"/>
    <property type="match status" value="5"/>
</dbReference>
<dbReference type="CDD" id="cd00112">
    <property type="entry name" value="LDLa"/>
    <property type="match status" value="2"/>
</dbReference>
<evidence type="ECO:0000256" key="7">
    <source>
        <dbReference type="PROSITE-ProRule" id="PRU00076"/>
    </source>
</evidence>
<feature type="transmembrane region" description="Helical" evidence="9">
    <location>
        <begin position="1632"/>
        <end position="1655"/>
    </location>
</feature>
<evidence type="ECO:0000313" key="12">
    <source>
        <dbReference type="EMBL" id="CAF1140554.1"/>
    </source>
</evidence>
<dbReference type="InterPro" id="IPR050685">
    <property type="entry name" value="LDLR"/>
</dbReference>
<dbReference type="SMART" id="SM00181">
    <property type="entry name" value="EGF"/>
    <property type="match status" value="4"/>
</dbReference>
<comment type="subcellular location">
    <subcellularLocation>
        <location evidence="1">Membrane</location>
        <topology evidence="1">Single-pass membrane protein</topology>
    </subcellularLocation>
</comment>
<dbReference type="Gene3D" id="2.10.25.10">
    <property type="entry name" value="Laminin"/>
    <property type="match status" value="1"/>
</dbReference>
<evidence type="ECO:0000256" key="2">
    <source>
        <dbReference type="ARBA" id="ARBA00022692"/>
    </source>
</evidence>
<evidence type="ECO:0000256" key="1">
    <source>
        <dbReference type="ARBA" id="ARBA00004167"/>
    </source>
</evidence>
<keyword evidence="2 9" id="KW-0812">Transmembrane</keyword>
<feature type="transmembrane region" description="Helical" evidence="9">
    <location>
        <begin position="1684"/>
        <end position="1705"/>
    </location>
</feature>
<dbReference type="Gene3D" id="1.20.1070.10">
    <property type="entry name" value="Rhodopsin 7-helix transmembrane proteins"/>
    <property type="match status" value="1"/>
</dbReference>
<evidence type="ECO:0000256" key="9">
    <source>
        <dbReference type="SAM" id="Phobius"/>
    </source>
</evidence>
<keyword evidence="4 9" id="KW-1133">Transmembrane helix</keyword>
<feature type="transmembrane region" description="Helical" evidence="9">
    <location>
        <begin position="1576"/>
        <end position="1593"/>
    </location>
</feature>
<accession>A0A814S0Q5</accession>
<keyword evidence="6 7" id="KW-1015">Disulfide bond</keyword>
<keyword evidence="5 9" id="KW-0472">Membrane</keyword>
<comment type="caution">
    <text evidence="7">Lacks conserved residue(s) required for the propagation of feature annotation.</text>
</comment>